<dbReference type="Gene3D" id="3.30.70.360">
    <property type="match status" value="1"/>
</dbReference>
<dbReference type="RefSeq" id="WP_344125213.1">
    <property type="nucleotide sequence ID" value="NZ_BAAALT010000003.1"/>
</dbReference>
<dbReference type="PIRSF" id="PIRSF005962">
    <property type="entry name" value="Pept_M20D_amidohydro"/>
    <property type="match status" value="1"/>
</dbReference>
<accession>A0ABP4XP88</accession>
<dbReference type="Pfam" id="PF01546">
    <property type="entry name" value="Peptidase_M20"/>
    <property type="match status" value="1"/>
</dbReference>
<dbReference type="InterPro" id="IPR017439">
    <property type="entry name" value="Amidohydrolase"/>
</dbReference>
<dbReference type="Gene3D" id="3.40.630.10">
    <property type="entry name" value="Zn peptidases"/>
    <property type="match status" value="1"/>
</dbReference>
<dbReference type="PANTHER" id="PTHR11014:SF169">
    <property type="entry name" value="CLAN MH, FAMILY M20, PEPTIDASE T-LIKE METALLOPEPTIDASE"/>
    <property type="match status" value="1"/>
</dbReference>
<dbReference type="InterPro" id="IPR011650">
    <property type="entry name" value="Peptidase_M20_dimer"/>
</dbReference>
<protein>
    <submittedName>
        <fullName evidence="2">M20 family metallopeptidase</fullName>
    </submittedName>
</protein>
<proteinExistence type="predicted"/>
<sequence length="419" mass="44435">MTAATCDADTLRQLRAIRRALHRVPELGLHLPQTQRLVVEALAGLPVEIHTGRGLSSIVAVLRGGRPTGSDRPAILLRADMDALPIDEKTDLPYASTEAGKMHACGHDLHTAMLIGAARLLAERRGELSGDVVFMFQPGEEGDAGARHMIEEGVLDAAGDRVRAALALHVFAGLAAFGTVTTRPGPIMAASDALMVTVQGRGGHASMPHAARDPVTAAADMVVGLQTAVTRRVDAMDPVVCTVGILRAGTRRNVIPDSAYFEATVRTFSRVQREAVRQLLPQVIHGIAAAHGVTAEVVIEPFYPATVNDAAEVTLVRDVVAALPGTRYQELAGPLTTAEDFSYVLEQVPGAMVLLGAGPRGIDLDRQAPNHSASVVFDDDVLALGARLYAEWAVRRLRDAVPASHHFHPTGGAEHAHLV</sequence>
<evidence type="ECO:0000313" key="3">
    <source>
        <dbReference type="Proteomes" id="UP001500218"/>
    </source>
</evidence>
<dbReference type="SUPFAM" id="SSF53187">
    <property type="entry name" value="Zn-dependent exopeptidases"/>
    <property type="match status" value="1"/>
</dbReference>
<dbReference type="InterPro" id="IPR036264">
    <property type="entry name" value="Bact_exopeptidase_dim_dom"/>
</dbReference>
<dbReference type="InterPro" id="IPR002933">
    <property type="entry name" value="Peptidase_M20"/>
</dbReference>
<dbReference type="CDD" id="cd03886">
    <property type="entry name" value="M20_Acy1"/>
    <property type="match status" value="1"/>
</dbReference>
<feature type="domain" description="Peptidase M20 dimerisation" evidence="1">
    <location>
        <begin position="195"/>
        <end position="281"/>
    </location>
</feature>
<reference evidence="3" key="1">
    <citation type="journal article" date="2019" name="Int. J. Syst. Evol. Microbiol.">
        <title>The Global Catalogue of Microorganisms (GCM) 10K type strain sequencing project: providing services to taxonomists for standard genome sequencing and annotation.</title>
        <authorList>
            <consortium name="The Broad Institute Genomics Platform"/>
            <consortium name="The Broad Institute Genome Sequencing Center for Infectious Disease"/>
            <person name="Wu L."/>
            <person name="Ma J."/>
        </authorList>
    </citation>
    <scope>NUCLEOTIDE SEQUENCE [LARGE SCALE GENOMIC DNA]</scope>
    <source>
        <strain evidence="3">JCM 13250</strain>
    </source>
</reference>
<organism evidence="2 3">
    <name type="scientific">Luedemannella flava</name>
    <dbReference type="NCBI Taxonomy" id="349316"/>
    <lineage>
        <taxon>Bacteria</taxon>
        <taxon>Bacillati</taxon>
        <taxon>Actinomycetota</taxon>
        <taxon>Actinomycetes</taxon>
        <taxon>Micromonosporales</taxon>
        <taxon>Micromonosporaceae</taxon>
        <taxon>Luedemannella</taxon>
    </lineage>
</organism>
<evidence type="ECO:0000259" key="1">
    <source>
        <dbReference type="Pfam" id="PF07687"/>
    </source>
</evidence>
<gene>
    <name evidence="2" type="ORF">GCM10009682_02210</name>
</gene>
<keyword evidence="3" id="KW-1185">Reference proteome</keyword>
<evidence type="ECO:0000313" key="2">
    <source>
        <dbReference type="EMBL" id="GAA1783692.1"/>
    </source>
</evidence>
<dbReference type="PANTHER" id="PTHR11014">
    <property type="entry name" value="PEPTIDASE M20 FAMILY MEMBER"/>
    <property type="match status" value="1"/>
</dbReference>
<dbReference type="SUPFAM" id="SSF55031">
    <property type="entry name" value="Bacterial exopeptidase dimerisation domain"/>
    <property type="match status" value="1"/>
</dbReference>
<dbReference type="EMBL" id="BAAALT010000003">
    <property type="protein sequence ID" value="GAA1783692.1"/>
    <property type="molecule type" value="Genomic_DNA"/>
</dbReference>
<name>A0ABP4XP88_9ACTN</name>
<dbReference type="NCBIfam" id="TIGR01891">
    <property type="entry name" value="amidohydrolases"/>
    <property type="match status" value="1"/>
</dbReference>
<dbReference type="Proteomes" id="UP001500218">
    <property type="component" value="Unassembled WGS sequence"/>
</dbReference>
<dbReference type="Pfam" id="PF07687">
    <property type="entry name" value="M20_dimer"/>
    <property type="match status" value="1"/>
</dbReference>
<comment type="caution">
    <text evidence="2">The sequence shown here is derived from an EMBL/GenBank/DDBJ whole genome shotgun (WGS) entry which is preliminary data.</text>
</comment>